<protein>
    <submittedName>
        <fullName evidence="1">Uncharacterized protein</fullName>
    </submittedName>
</protein>
<keyword evidence="2" id="KW-1185">Reference proteome</keyword>
<sequence>MSSTISLVSSNDRVDGYIENYIDLSEVDSSVDKTLTETSQQQRVTRLRKRDRGLSSDYVKPAKYFKKNSAKPLDIKTDADSTPSPASFSTLSNYTSYSETRTLESETPSRPHYPSVHELMDAVVRVGESLNFHCGRLTSASLKSFSSKTGKSNHLLNDPAKLCETIIAPSLKPVVLKRAKSKSKKAFPMLTATILEANQSTSGLVRNVDRNLGAAVAPETILEAYERPINRAEPLFNIRHSLLYPWEKDEDCPGGGRWRQRRDLYMDMASKLSLREEAGLCDFNTIESKENICLNKESNSKRLVKRSIVPKKEFSVDSIFTNDHVVLKQLRVLRALQPQVVGFRWKPSGETETLLFWR</sequence>
<gene>
    <name evidence="1" type="ORF">Ciccas_001032</name>
</gene>
<proteinExistence type="predicted"/>
<dbReference type="Proteomes" id="UP001626550">
    <property type="component" value="Unassembled WGS sequence"/>
</dbReference>
<comment type="caution">
    <text evidence="1">The sequence shown here is derived from an EMBL/GenBank/DDBJ whole genome shotgun (WGS) entry which is preliminary data.</text>
</comment>
<dbReference type="EMBL" id="JBJKFK010000063">
    <property type="protein sequence ID" value="KAL3320296.1"/>
    <property type="molecule type" value="Genomic_DNA"/>
</dbReference>
<accession>A0ABD2QL90</accession>
<dbReference type="AlphaFoldDB" id="A0ABD2QL90"/>
<reference evidence="1 2" key="1">
    <citation type="submission" date="2024-11" db="EMBL/GenBank/DDBJ databases">
        <title>Adaptive evolution of stress response genes in parasites aligns with host niche diversity.</title>
        <authorList>
            <person name="Hahn C."/>
            <person name="Resl P."/>
        </authorList>
    </citation>
    <scope>NUCLEOTIDE SEQUENCE [LARGE SCALE GENOMIC DNA]</scope>
    <source>
        <strain evidence="1">EGGRZ-B1_66</strain>
        <tissue evidence="1">Body</tissue>
    </source>
</reference>
<evidence type="ECO:0000313" key="1">
    <source>
        <dbReference type="EMBL" id="KAL3320296.1"/>
    </source>
</evidence>
<organism evidence="1 2">
    <name type="scientific">Cichlidogyrus casuarinus</name>
    <dbReference type="NCBI Taxonomy" id="1844966"/>
    <lineage>
        <taxon>Eukaryota</taxon>
        <taxon>Metazoa</taxon>
        <taxon>Spiralia</taxon>
        <taxon>Lophotrochozoa</taxon>
        <taxon>Platyhelminthes</taxon>
        <taxon>Monogenea</taxon>
        <taxon>Monopisthocotylea</taxon>
        <taxon>Dactylogyridea</taxon>
        <taxon>Ancyrocephalidae</taxon>
        <taxon>Cichlidogyrus</taxon>
    </lineage>
</organism>
<name>A0ABD2QL90_9PLAT</name>
<evidence type="ECO:0000313" key="2">
    <source>
        <dbReference type="Proteomes" id="UP001626550"/>
    </source>
</evidence>